<keyword evidence="2" id="KW-0132">Cell division</keyword>
<accession>B6GCZ2</accession>
<keyword evidence="2" id="KW-0131">Cell cycle</keyword>
<keyword evidence="1" id="KW-1133">Transmembrane helix</keyword>
<keyword evidence="1" id="KW-0472">Membrane</keyword>
<name>B6GCZ2_9ACTN</name>
<reference evidence="2 3" key="2">
    <citation type="submission" date="2008-10" db="EMBL/GenBank/DDBJ databases">
        <authorList>
            <person name="Fulton L."/>
            <person name="Clifton S."/>
            <person name="Fulton B."/>
            <person name="Xu J."/>
            <person name="Minx P."/>
            <person name="Pepin K.H."/>
            <person name="Johnson M."/>
            <person name="Thiruvilangam P."/>
            <person name="Bhonagiri V."/>
            <person name="Nash W.E."/>
            <person name="Mardis E.R."/>
            <person name="Wilson R.K."/>
        </authorList>
    </citation>
    <scope>NUCLEOTIDE SEQUENCE [LARGE SCALE GENOMIC DNA]</scope>
    <source>
        <strain evidence="2 3">DSM 13279</strain>
    </source>
</reference>
<dbReference type="HOGENOM" id="CLU_1812477_0_0_11"/>
<evidence type="ECO:0000313" key="2">
    <source>
        <dbReference type="EMBL" id="EEA89848.1"/>
    </source>
</evidence>
<dbReference type="Proteomes" id="UP000003560">
    <property type="component" value="Unassembled WGS sequence"/>
</dbReference>
<evidence type="ECO:0000313" key="3">
    <source>
        <dbReference type="Proteomes" id="UP000003560"/>
    </source>
</evidence>
<protein>
    <submittedName>
        <fullName evidence="2">Putative cell division protein FtsL</fullName>
    </submittedName>
</protein>
<comment type="caution">
    <text evidence="2">The sequence shown here is derived from an EMBL/GenBank/DDBJ whole genome shotgun (WGS) entry which is preliminary data.</text>
</comment>
<proteinExistence type="predicted"/>
<dbReference type="eggNOG" id="COG3116">
    <property type="taxonomic scope" value="Bacteria"/>
</dbReference>
<reference evidence="2 3" key="1">
    <citation type="submission" date="2008-10" db="EMBL/GenBank/DDBJ databases">
        <title>Draft genome sequence of Collinsella stercoris (DSM 13279).</title>
        <authorList>
            <person name="Sudarsanam P."/>
            <person name="Ley R."/>
            <person name="Guruge J."/>
            <person name="Turnbaugh P.J."/>
            <person name="Mahowald M."/>
            <person name="Liep D."/>
            <person name="Gordon J."/>
        </authorList>
    </citation>
    <scope>NUCLEOTIDE SEQUENCE [LARGE SCALE GENOMIC DNA]</scope>
    <source>
        <strain evidence="2 3">DSM 13279</strain>
    </source>
</reference>
<evidence type="ECO:0000256" key="1">
    <source>
        <dbReference type="SAM" id="Phobius"/>
    </source>
</evidence>
<dbReference type="GO" id="GO:0051301">
    <property type="term" value="P:cell division"/>
    <property type="evidence" value="ECO:0007669"/>
    <property type="project" value="UniProtKB-KW"/>
</dbReference>
<gene>
    <name evidence="2" type="ORF">COLSTE_01970</name>
</gene>
<dbReference type="AlphaFoldDB" id="B6GCZ2"/>
<keyword evidence="1" id="KW-0812">Transmembrane</keyword>
<dbReference type="EMBL" id="ABXJ01000115">
    <property type="protein sequence ID" value="EEA89848.1"/>
    <property type="molecule type" value="Genomic_DNA"/>
</dbReference>
<organism evidence="2 3">
    <name type="scientific">Collinsella stercoris DSM 13279</name>
    <dbReference type="NCBI Taxonomy" id="445975"/>
    <lineage>
        <taxon>Bacteria</taxon>
        <taxon>Bacillati</taxon>
        <taxon>Actinomycetota</taxon>
        <taxon>Coriobacteriia</taxon>
        <taxon>Coriobacteriales</taxon>
        <taxon>Coriobacteriaceae</taxon>
        <taxon>Collinsella</taxon>
    </lineage>
</organism>
<sequence>MRPQTHAGYAPAPTPAENARPRLDVVAGAGREASQDVSPQFTHCVKVFAVLAVLFVALGLFRVTLAGLTTSTLNSAATLSNELTEEQEQSSDLEVMRAVYGSSTRIRDLAEGYGMVAAESGVTLDFTEYTDSSVSADAGASPALGE</sequence>
<feature type="transmembrane region" description="Helical" evidence="1">
    <location>
        <begin position="47"/>
        <end position="65"/>
    </location>
</feature>
<keyword evidence="3" id="KW-1185">Reference proteome</keyword>
<dbReference type="STRING" id="445975.COLSTE_01970"/>